<dbReference type="EMBL" id="CAJNNW010026147">
    <property type="protein sequence ID" value="CAE8683032.1"/>
    <property type="molecule type" value="Genomic_DNA"/>
</dbReference>
<feature type="region of interest" description="Disordered" evidence="1">
    <location>
        <begin position="55"/>
        <end position="87"/>
    </location>
</feature>
<organism evidence="2 3">
    <name type="scientific">Polarella glacialis</name>
    <name type="common">Dinoflagellate</name>
    <dbReference type="NCBI Taxonomy" id="89957"/>
    <lineage>
        <taxon>Eukaryota</taxon>
        <taxon>Sar</taxon>
        <taxon>Alveolata</taxon>
        <taxon>Dinophyceae</taxon>
        <taxon>Suessiales</taxon>
        <taxon>Suessiaceae</taxon>
        <taxon>Polarella</taxon>
    </lineage>
</organism>
<evidence type="ECO:0000313" key="2">
    <source>
        <dbReference type="EMBL" id="CAE8683032.1"/>
    </source>
</evidence>
<comment type="caution">
    <text evidence="2">The sequence shown here is derived from an EMBL/GenBank/DDBJ whole genome shotgun (WGS) entry which is preliminary data.</text>
</comment>
<proteinExistence type="predicted"/>
<evidence type="ECO:0000313" key="3">
    <source>
        <dbReference type="Proteomes" id="UP000626109"/>
    </source>
</evidence>
<accession>A0A813JJ84</accession>
<sequence length="123" mass="13528">DGRRTCAELVDDRAHRISDVEAWFKMQRDELLRLENELQQQHAIAQLQQAELQRRQRSAESQNWASAAVTAAGLSPGPPPSIDRPVTLGADCNSPDAAVTTYKEETWEINVVQSVLFASAGAA</sequence>
<dbReference type="AlphaFoldDB" id="A0A813JJ84"/>
<name>A0A813JJ84_POLGL</name>
<evidence type="ECO:0000256" key="1">
    <source>
        <dbReference type="SAM" id="MobiDB-lite"/>
    </source>
</evidence>
<feature type="non-terminal residue" evidence="2">
    <location>
        <position position="1"/>
    </location>
</feature>
<reference evidence="2" key="1">
    <citation type="submission" date="2021-02" db="EMBL/GenBank/DDBJ databases">
        <authorList>
            <person name="Dougan E. K."/>
            <person name="Rhodes N."/>
            <person name="Thang M."/>
            <person name="Chan C."/>
        </authorList>
    </citation>
    <scope>NUCLEOTIDE SEQUENCE</scope>
</reference>
<protein>
    <submittedName>
        <fullName evidence="2">Uncharacterized protein</fullName>
    </submittedName>
</protein>
<dbReference type="Proteomes" id="UP000626109">
    <property type="component" value="Unassembled WGS sequence"/>
</dbReference>
<gene>
    <name evidence="2" type="ORF">PGLA2088_LOCUS23249</name>
</gene>